<accession>A0AAU8JH48</accession>
<evidence type="ECO:0000313" key="1">
    <source>
        <dbReference type="EMBL" id="XCM37457.1"/>
    </source>
</evidence>
<organism evidence="1">
    <name type="scientific">Planktothricoides raciborskii GIHE-MW2</name>
    <dbReference type="NCBI Taxonomy" id="2792601"/>
    <lineage>
        <taxon>Bacteria</taxon>
        <taxon>Bacillati</taxon>
        <taxon>Cyanobacteriota</taxon>
        <taxon>Cyanophyceae</taxon>
        <taxon>Oscillatoriophycideae</taxon>
        <taxon>Oscillatoriales</taxon>
        <taxon>Oscillatoriaceae</taxon>
        <taxon>Planktothricoides</taxon>
    </lineage>
</organism>
<dbReference type="AlphaFoldDB" id="A0AAU8JH48"/>
<reference evidence="1" key="1">
    <citation type="submission" date="2024-07" db="EMBL/GenBank/DDBJ databases">
        <authorList>
            <person name="Kim Y.J."/>
            <person name="Jeong J.Y."/>
        </authorList>
    </citation>
    <scope>NUCLEOTIDE SEQUENCE</scope>
    <source>
        <strain evidence="1">GIHE-MW2</strain>
    </source>
</reference>
<gene>
    <name evidence="1" type="ORF">ABWT76_000220</name>
</gene>
<dbReference type="EMBL" id="CP159837">
    <property type="protein sequence ID" value="XCM37457.1"/>
    <property type="molecule type" value="Genomic_DNA"/>
</dbReference>
<dbReference type="RefSeq" id="WP_054465187.1">
    <property type="nucleotide sequence ID" value="NZ_CP159837.1"/>
</dbReference>
<proteinExistence type="predicted"/>
<protein>
    <submittedName>
        <fullName evidence="1">Uncharacterized protein</fullName>
    </submittedName>
</protein>
<sequence length="117" mass="13476">MSSYTFDILGVSPLLDFFTQQEKIKEKTAHLDLEYLGSYTCTLDSFLSSVESVSLYKNWQRDKVLDTVINFWMKNGESIEYWTERLHDAGAENLLVARVGDIQGLKYTFESLMNSSL</sequence>
<name>A0AAU8JH48_9CYAN</name>